<proteinExistence type="predicted"/>
<dbReference type="EMBL" id="CP101987">
    <property type="protein sequence ID" value="UUI70918.1"/>
    <property type="molecule type" value="Genomic_DNA"/>
</dbReference>
<dbReference type="Proteomes" id="UP001316384">
    <property type="component" value="Chromosome"/>
</dbReference>
<organism evidence="1 2">
    <name type="scientific">Cellulomonas xiejunii</name>
    <dbReference type="NCBI Taxonomy" id="2968083"/>
    <lineage>
        <taxon>Bacteria</taxon>
        <taxon>Bacillati</taxon>
        <taxon>Actinomycetota</taxon>
        <taxon>Actinomycetes</taxon>
        <taxon>Micrococcales</taxon>
        <taxon>Cellulomonadaceae</taxon>
        <taxon>Cellulomonas</taxon>
    </lineage>
</organism>
<name>A0ABY5KLW3_9CELL</name>
<evidence type="ECO:0000313" key="1">
    <source>
        <dbReference type="EMBL" id="UUI70918.1"/>
    </source>
</evidence>
<protein>
    <submittedName>
        <fullName evidence="1">Uncharacterized protein</fullName>
    </submittedName>
</protein>
<reference evidence="1 2" key="1">
    <citation type="submission" date="2022-07" db="EMBL/GenBank/DDBJ databases">
        <title>Novel species in genus cellulomonas.</title>
        <authorList>
            <person name="Ye L."/>
        </authorList>
    </citation>
    <scope>NUCLEOTIDE SEQUENCE [LARGE SCALE GENOMIC DNA]</scope>
    <source>
        <strain evidence="2">zg-B89</strain>
    </source>
</reference>
<gene>
    <name evidence="1" type="ORF">NP048_14115</name>
</gene>
<accession>A0ABY5KLW3</accession>
<sequence>MTRRPRTLTLVAGALLALALAYLALSMVLARPQVTGASFSAAEVGTAPEAQRRALADGVVTLPEMVAAWEADRACLQAAGYDPGPAGVDGPGTGFEVEVDYSDEADPEAADQTFQQAHRECADEHSALVARAFAAQP</sequence>
<evidence type="ECO:0000313" key="2">
    <source>
        <dbReference type="Proteomes" id="UP001316384"/>
    </source>
</evidence>
<keyword evidence="2" id="KW-1185">Reference proteome</keyword>
<dbReference type="RefSeq" id="WP_227576253.1">
    <property type="nucleotide sequence ID" value="NZ_CP101987.1"/>
</dbReference>